<dbReference type="PANTHER" id="PTHR13353">
    <property type="entry name" value="TRANSMEMBRANE PROTEIN 19"/>
    <property type="match status" value="1"/>
</dbReference>
<evidence type="ECO:0000256" key="7">
    <source>
        <dbReference type="SAM" id="Phobius"/>
    </source>
</evidence>
<comment type="subcellular location">
    <subcellularLocation>
        <location evidence="1">Membrane</location>
        <topology evidence="1">Multi-pass membrane protein</topology>
    </subcellularLocation>
</comment>
<feature type="transmembrane region" description="Helical" evidence="7">
    <location>
        <begin position="214"/>
        <end position="235"/>
    </location>
</feature>
<feature type="transmembrane region" description="Helical" evidence="7">
    <location>
        <begin position="311"/>
        <end position="331"/>
    </location>
</feature>
<evidence type="ECO:0000256" key="6">
    <source>
        <dbReference type="ARBA" id="ARBA00023136"/>
    </source>
</evidence>
<proteinExistence type="inferred from homology"/>
<dbReference type="InterPro" id="IPR002794">
    <property type="entry name" value="DUF92_TMEM19"/>
</dbReference>
<feature type="transmembrane region" description="Helical" evidence="7">
    <location>
        <begin position="12"/>
        <end position="33"/>
    </location>
</feature>
<evidence type="ECO:0000256" key="5">
    <source>
        <dbReference type="ARBA" id="ARBA00022989"/>
    </source>
</evidence>
<feature type="transmembrane region" description="Helical" evidence="7">
    <location>
        <begin position="255"/>
        <end position="277"/>
    </location>
</feature>
<evidence type="ECO:0000313" key="9">
    <source>
        <dbReference type="Proteomes" id="UP001209878"/>
    </source>
</evidence>
<comment type="similarity">
    <text evidence="2">Belongs to the TMEM19 family.</text>
</comment>
<keyword evidence="5 7" id="KW-1133">Transmembrane helix</keyword>
<evidence type="ECO:0000256" key="1">
    <source>
        <dbReference type="ARBA" id="ARBA00004141"/>
    </source>
</evidence>
<evidence type="ECO:0000256" key="3">
    <source>
        <dbReference type="ARBA" id="ARBA00014258"/>
    </source>
</evidence>
<evidence type="ECO:0000256" key="4">
    <source>
        <dbReference type="ARBA" id="ARBA00022692"/>
    </source>
</evidence>
<comment type="caution">
    <text evidence="8">The sequence shown here is derived from an EMBL/GenBank/DDBJ whole genome shotgun (WGS) entry which is preliminary data.</text>
</comment>
<keyword evidence="6 7" id="KW-0472">Membrane</keyword>
<feature type="transmembrane region" description="Helical" evidence="7">
    <location>
        <begin position="45"/>
        <end position="64"/>
    </location>
</feature>
<dbReference type="PANTHER" id="PTHR13353:SF5">
    <property type="entry name" value="TRANSMEMBRANE PROTEIN 19"/>
    <property type="match status" value="1"/>
</dbReference>
<organism evidence="8 9">
    <name type="scientific">Ridgeia piscesae</name>
    <name type="common">Tubeworm</name>
    <dbReference type="NCBI Taxonomy" id="27915"/>
    <lineage>
        <taxon>Eukaryota</taxon>
        <taxon>Metazoa</taxon>
        <taxon>Spiralia</taxon>
        <taxon>Lophotrochozoa</taxon>
        <taxon>Annelida</taxon>
        <taxon>Polychaeta</taxon>
        <taxon>Sedentaria</taxon>
        <taxon>Canalipalpata</taxon>
        <taxon>Sabellida</taxon>
        <taxon>Siboglinidae</taxon>
        <taxon>Ridgeia</taxon>
    </lineage>
</organism>
<dbReference type="Proteomes" id="UP001209878">
    <property type="component" value="Unassembled WGS sequence"/>
</dbReference>
<accession>A0AAD9NVB7</accession>
<dbReference type="EMBL" id="JAODUO010000364">
    <property type="protein sequence ID" value="KAK2182168.1"/>
    <property type="molecule type" value="Genomic_DNA"/>
</dbReference>
<evidence type="ECO:0000256" key="2">
    <source>
        <dbReference type="ARBA" id="ARBA00009012"/>
    </source>
</evidence>
<sequence length="335" mass="36414">MGEASENIIIGIMLSIIIPVALVIWFVNVIFYTSYSHEGVWEPLSPIRCIIAVLVPIFIAKWGLKRKSLNSSGAAAGLLVGFVISLSNYCFLAALLVFFVSGSKLTKFRAKQKRSLEENFKEGGQRNWVQVVCNAGVATELALILMVESGCGEFLVDFSRHYTVSWLCMAVLGAFACSCGDTYASEIGSAFFTGSDPWLVTSWKRVRRGTNGGVSIVGLLSSVIGGLVVGVAYYIPLLMRHSETALENGPSQWPVVLVGAMAGFIGSLVDSYLGATLQFSGYDHRKKCMVETPGDSVEHISGCALLDNHSVNLLSSFVMAIVTPFCAFYMWQYFT</sequence>
<name>A0AAD9NVB7_RIDPI</name>
<dbReference type="Pfam" id="PF01940">
    <property type="entry name" value="DUF92"/>
    <property type="match status" value="1"/>
</dbReference>
<dbReference type="AlphaFoldDB" id="A0AAD9NVB7"/>
<gene>
    <name evidence="8" type="ORF">NP493_364g02040</name>
</gene>
<evidence type="ECO:0000313" key="8">
    <source>
        <dbReference type="EMBL" id="KAK2182168.1"/>
    </source>
</evidence>
<protein>
    <recommendedName>
        <fullName evidence="3">Transmembrane protein 19</fullName>
    </recommendedName>
</protein>
<keyword evidence="9" id="KW-1185">Reference proteome</keyword>
<keyword evidence="4 7" id="KW-0812">Transmembrane</keyword>
<dbReference type="GO" id="GO:0016020">
    <property type="term" value="C:membrane"/>
    <property type="evidence" value="ECO:0007669"/>
    <property type="project" value="UniProtKB-SubCell"/>
</dbReference>
<feature type="transmembrane region" description="Helical" evidence="7">
    <location>
        <begin position="76"/>
        <end position="100"/>
    </location>
</feature>
<reference evidence="8" key="1">
    <citation type="journal article" date="2023" name="Mol. Biol. Evol.">
        <title>Third-Generation Sequencing Reveals the Adaptive Role of the Epigenome in Three Deep-Sea Polychaetes.</title>
        <authorList>
            <person name="Perez M."/>
            <person name="Aroh O."/>
            <person name="Sun Y."/>
            <person name="Lan Y."/>
            <person name="Juniper S.K."/>
            <person name="Young C.R."/>
            <person name="Angers B."/>
            <person name="Qian P.Y."/>
        </authorList>
    </citation>
    <scope>NUCLEOTIDE SEQUENCE</scope>
    <source>
        <strain evidence="8">R07B-5</strain>
    </source>
</reference>